<dbReference type="AlphaFoldDB" id="F8FFZ6"/>
<dbReference type="HOGENOM" id="CLU_014011_0_0_9"/>
<gene>
    <name evidence="1" type="ordered locus">KNP414_04728</name>
</gene>
<dbReference type="EMBL" id="CP002869">
    <property type="protein sequence ID" value="AEI43258.1"/>
    <property type="molecule type" value="Genomic_DNA"/>
</dbReference>
<dbReference type="Pfam" id="PF18952">
    <property type="entry name" value="DUF5696"/>
    <property type="match status" value="1"/>
</dbReference>
<dbReference type="Proteomes" id="UP000006620">
    <property type="component" value="Chromosome"/>
</dbReference>
<name>F8FFZ6_PAEMK</name>
<dbReference type="PATRIC" id="fig|1036673.3.peg.4353"/>
<evidence type="ECO:0000313" key="1">
    <source>
        <dbReference type="EMBL" id="AEI43258.1"/>
    </source>
</evidence>
<dbReference type="KEGG" id="pms:KNP414_04728"/>
<dbReference type="RefSeq" id="WP_013918411.1">
    <property type="nucleotide sequence ID" value="NC_015690.1"/>
</dbReference>
<protein>
    <submittedName>
        <fullName evidence="1">Uncharacterized protein</fullName>
    </submittedName>
</protein>
<dbReference type="InterPro" id="IPR043751">
    <property type="entry name" value="DUF5696"/>
</dbReference>
<proteinExistence type="predicted"/>
<organism evidence="1 2">
    <name type="scientific">Paenibacillus mucilaginosus (strain KNP414)</name>
    <dbReference type="NCBI Taxonomy" id="1036673"/>
    <lineage>
        <taxon>Bacteria</taxon>
        <taxon>Bacillati</taxon>
        <taxon>Bacillota</taxon>
        <taxon>Bacilli</taxon>
        <taxon>Bacillales</taxon>
        <taxon>Paenibacillaceae</taxon>
        <taxon>Paenibacillus</taxon>
    </lineage>
</organism>
<evidence type="ECO:0000313" key="2">
    <source>
        <dbReference type="Proteomes" id="UP000006620"/>
    </source>
</evidence>
<reference evidence="2" key="1">
    <citation type="submission" date="2011-06" db="EMBL/GenBank/DDBJ databases">
        <title>Complete genome sequence of Paenibacillus mucilaginosus KNP414.</title>
        <authorList>
            <person name="Wang J."/>
            <person name="Hu S."/>
            <person name="Hu X."/>
            <person name="Zhang B."/>
            <person name="Dong D."/>
            <person name="Zhang S."/>
            <person name="Zhao K."/>
            <person name="Wu D."/>
        </authorList>
    </citation>
    <scope>NUCLEOTIDE SEQUENCE [LARGE SCALE GENOMIC DNA]</scope>
    <source>
        <strain evidence="2">KNP414</strain>
    </source>
</reference>
<accession>F8FFZ6</accession>
<sequence length="759" mass="84483">MSRFRSPGKKNILIAVLLAAALIYGAVSVPVEFKPEAGSRTALGAPEQGNSDAPAQAVPARLPEDQDFKVMAESDALKLKLDEKTGHFIIEDKRTGSVHRSYPEPKFWAQEKISENWKKHLASPLMVQYVDFSKSNVQAKETNLAAEGGQIKEVKEIPGGFSLVYELPATGFRIPVEVTLQGDYIQTRIPRDGIRETKMGLIWVRLYPFFGAEYSAGQDGYMFIPDGAGALIRYKENGNNVNKIYDESVYGQDQTFAGLGSNRNKIIMPVFGMKTGGKGFLAVLHEGEEYANIVAAPAGVLSGYNWVTAQMNYRASFLQFTSRNSPDEWGYVDYNRDELFGSDRVVRYYILGPEKAGYVGMAQTYREYLMKEKGIKPRADEDKNLPLHVDLIGGDREEGVVSDRYIKLTDTSDASRMVDTLTQKGVPRMSLTYMGWQKGGYSSFGRSLPADSSIGGSAGMKSFIDKARGYGYPVYLDTELAANNTGGGGFDDRFHAKVNLAGRNLTLGLLYNGERVPAVSDKFAEKSLEETLPDYKELGVSGIVMNGIGQRLYSDYNTGFGAPRDEARDVQERVLGRAKESLGSVKGTQSNFYALPYLDHIRKLVYDHSYDLFTDEPVPFAQITLHGLVSYSSEYVNNRQEDVNDFLRDIEYGAEPSFIFTQAQTQAFVNAYGIRYYNTYFPAWENEAAEQYKRYNEALGPVQNQFITNHRTLAPGVKETTYANGRKLIVNYNREPYQTADYTVPAQNFAVLGEGGGES</sequence>
<reference evidence="1 2" key="2">
    <citation type="journal article" date="2013" name="Genome Announc.">
        <title>Genome Sequence of Growth-Improving Paenibacillus mucilaginosus Strain KNP414.</title>
        <authorList>
            <person name="Lu J.J."/>
            <person name="Wang J.F."/>
            <person name="Hu X.F."/>
        </authorList>
    </citation>
    <scope>NUCLEOTIDE SEQUENCE [LARGE SCALE GENOMIC DNA]</scope>
    <source>
        <strain evidence="1 2">KNP414</strain>
    </source>
</reference>